<name>A0AAV9HTG1_9PEZI</name>
<evidence type="ECO:0000256" key="2">
    <source>
        <dbReference type="ARBA" id="ARBA00009326"/>
    </source>
</evidence>
<evidence type="ECO:0000256" key="6">
    <source>
        <dbReference type="ARBA" id="ARBA00022807"/>
    </source>
</evidence>
<reference evidence="10" key="1">
    <citation type="journal article" date="2023" name="Mol. Phylogenet. Evol.">
        <title>Genome-scale phylogeny and comparative genomics of the fungal order Sordariales.</title>
        <authorList>
            <person name="Hensen N."/>
            <person name="Bonometti L."/>
            <person name="Westerberg I."/>
            <person name="Brannstrom I.O."/>
            <person name="Guillou S."/>
            <person name="Cros-Aarteil S."/>
            <person name="Calhoun S."/>
            <person name="Haridas S."/>
            <person name="Kuo A."/>
            <person name="Mondo S."/>
            <person name="Pangilinan J."/>
            <person name="Riley R."/>
            <person name="LaButti K."/>
            <person name="Andreopoulos B."/>
            <person name="Lipzen A."/>
            <person name="Chen C."/>
            <person name="Yan M."/>
            <person name="Daum C."/>
            <person name="Ng V."/>
            <person name="Clum A."/>
            <person name="Steindorff A."/>
            <person name="Ohm R.A."/>
            <person name="Martin F."/>
            <person name="Silar P."/>
            <person name="Natvig D.O."/>
            <person name="Lalanne C."/>
            <person name="Gautier V."/>
            <person name="Ament-Velasquez S.L."/>
            <person name="Kruys A."/>
            <person name="Hutchinson M.I."/>
            <person name="Powell A.J."/>
            <person name="Barry K."/>
            <person name="Miller A.N."/>
            <person name="Grigoriev I.V."/>
            <person name="Debuchy R."/>
            <person name="Gladieux P."/>
            <person name="Hiltunen Thoren M."/>
            <person name="Johannesson H."/>
        </authorList>
    </citation>
    <scope>NUCLEOTIDE SEQUENCE</scope>
    <source>
        <strain evidence="10">PSN324</strain>
    </source>
</reference>
<dbReference type="InterPro" id="IPR038765">
    <property type="entry name" value="Papain-like_cys_pep_sf"/>
</dbReference>
<dbReference type="GO" id="GO:0004843">
    <property type="term" value="F:cysteine-type deubiquitinase activity"/>
    <property type="evidence" value="ECO:0007669"/>
    <property type="project" value="UniProtKB-UniRule"/>
</dbReference>
<dbReference type="AlphaFoldDB" id="A0AAV9HTG1"/>
<evidence type="ECO:0000256" key="7">
    <source>
        <dbReference type="PROSITE-ProRule" id="PRU01393"/>
    </source>
</evidence>
<evidence type="ECO:0000313" key="10">
    <source>
        <dbReference type="EMBL" id="KAK4464104.1"/>
    </source>
</evidence>
<dbReference type="InterPro" id="IPR057254">
    <property type="entry name" value="UCH_AS"/>
</dbReference>
<comment type="similarity">
    <text evidence="2 7 8">Belongs to the peptidase C12 family.</text>
</comment>
<dbReference type="PROSITE" id="PS52048">
    <property type="entry name" value="UCH_DOMAIN"/>
    <property type="match status" value="1"/>
</dbReference>
<keyword evidence="11" id="KW-1185">Reference proteome</keyword>
<dbReference type="EMBL" id="MU864952">
    <property type="protein sequence ID" value="KAK4464104.1"/>
    <property type="molecule type" value="Genomic_DNA"/>
</dbReference>
<evidence type="ECO:0000256" key="3">
    <source>
        <dbReference type="ARBA" id="ARBA00022670"/>
    </source>
</evidence>
<gene>
    <name evidence="10" type="ORF">QBC42DRAFT_304415</name>
</gene>
<proteinExistence type="inferred from homology"/>
<keyword evidence="4 7" id="KW-0833">Ubl conjugation pathway</keyword>
<evidence type="ECO:0000259" key="9">
    <source>
        <dbReference type="PROSITE" id="PS52048"/>
    </source>
</evidence>
<dbReference type="PRINTS" id="PR00707">
    <property type="entry name" value="UBCTHYDRLASE"/>
</dbReference>
<evidence type="ECO:0000256" key="5">
    <source>
        <dbReference type="ARBA" id="ARBA00022801"/>
    </source>
</evidence>
<feature type="site" description="Transition state stabilizer" evidence="7">
    <location>
        <position position="88"/>
    </location>
</feature>
<dbReference type="Pfam" id="PF01088">
    <property type="entry name" value="Peptidase_C12"/>
    <property type="match status" value="2"/>
</dbReference>
<dbReference type="PANTHER" id="PTHR10589:SF17">
    <property type="entry name" value="UBIQUITIN CARBOXYL-TERMINAL HYDROLASE"/>
    <property type="match status" value="1"/>
</dbReference>
<dbReference type="PANTHER" id="PTHR10589">
    <property type="entry name" value="UBIQUITIN CARBOXYL-TERMINAL HYDROLASE"/>
    <property type="match status" value="1"/>
</dbReference>
<sequence length="215" mass="23946">MYRKHFIPLESNPDVFNELIHRLGASKNLRFEDVYTLDDPHLLPRPALAAILVIPTTTKFEAKKAALESSRADYAGRGPDEPVVWFKQTINNACGLYAILHALSNGRARELRSHILESSTELEEAYASVASKGVSAVPDDPEEEVDFHYLCLTSSTHGYLYELDGDTKGPFSRQVKLDPAGDVLGPRSIACIKSYIDHEVDSIGFNLMVLIEDRE</sequence>
<feature type="active site" description="Nucleophile" evidence="7">
    <location>
        <position position="94"/>
    </location>
</feature>
<dbReference type="PROSITE" id="PS00140">
    <property type="entry name" value="UCH_1"/>
    <property type="match status" value="1"/>
</dbReference>
<dbReference type="Proteomes" id="UP001321749">
    <property type="component" value="Unassembled WGS sequence"/>
</dbReference>
<accession>A0AAV9HTG1</accession>
<evidence type="ECO:0000313" key="11">
    <source>
        <dbReference type="Proteomes" id="UP001321749"/>
    </source>
</evidence>
<organism evidence="10 11">
    <name type="scientific">Cladorrhinum samala</name>
    <dbReference type="NCBI Taxonomy" id="585594"/>
    <lineage>
        <taxon>Eukaryota</taxon>
        <taxon>Fungi</taxon>
        <taxon>Dikarya</taxon>
        <taxon>Ascomycota</taxon>
        <taxon>Pezizomycotina</taxon>
        <taxon>Sordariomycetes</taxon>
        <taxon>Sordariomycetidae</taxon>
        <taxon>Sordariales</taxon>
        <taxon>Podosporaceae</taxon>
        <taxon>Cladorrhinum</taxon>
    </lineage>
</organism>
<dbReference type="GO" id="GO:0005737">
    <property type="term" value="C:cytoplasm"/>
    <property type="evidence" value="ECO:0007669"/>
    <property type="project" value="TreeGrafter"/>
</dbReference>
<feature type="domain" description="UCH catalytic" evidence="9">
    <location>
        <begin position="5"/>
        <end position="212"/>
    </location>
</feature>
<keyword evidence="3 7" id="KW-0645">Protease</keyword>
<dbReference type="GO" id="GO:0006511">
    <property type="term" value="P:ubiquitin-dependent protein catabolic process"/>
    <property type="evidence" value="ECO:0007669"/>
    <property type="project" value="UniProtKB-UniRule"/>
</dbReference>
<feature type="active site" description="Proton donor" evidence="7">
    <location>
        <position position="148"/>
    </location>
</feature>
<dbReference type="Gene3D" id="3.40.532.10">
    <property type="entry name" value="Peptidase C12, ubiquitin carboxyl-terminal hydrolase"/>
    <property type="match status" value="2"/>
</dbReference>
<feature type="site" description="Important for enzyme activity" evidence="7">
    <location>
        <position position="164"/>
    </location>
</feature>
<dbReference type="SUPFAM" id="SSF54001">
    <property type="entry name" value="Cysteine proteinases"/>
    <property type="match status" value="1"/>
</dbReference>
<evidence type="ECO:0000256" key="8">
    <source>
        <dbReference type="RuleBase" id="RU361215"/>
    </source>
</evidence>
<dbReference type="InterPro" id="IPR001578">
    <property type="entry name" value="Peptidase_C12_UCH"/>
</dbReference>
<keyword evidence="5 7" id="KW-0378">Hydrolase</keyword>
<evidence type="ECO:0000256" key="4">
    <source>
        <dbReference type="ARBA" id="ARBA00022786"/>
    </source>
</evidence>
<reference evidence="10" key="2">
    <citation type="submission" date="2023-06" db="EMBL/GenBank/DDBJ databases">
        <authorList>
            <consortium name="Lawrence Berkeley National Laboratory"/>
            <person name="Mondo S.J."/>
            <person name="Hensen N."/>
            <person name="Bonometti L."/>
            <person name="Westerberg I."/>
            <person name="Brannstrom I.O."/>
            <person name="Guillou S."/>
            <person name="Cros-Aarteil S."/>
            <person name="Calhoun S."/>
            <person name="Haridas S."/>
            <person name="Kuo A."/>
            <person name="Pangilinan J."/>
            <person name="Riley R."/>
            <person name="Labutti K."/>
            <person name="Andreopoulos B."/>
            <person name="Lipzen A."/>
            <person name="Chen C."/>
            <person name="Yanf M."/>
            <person name="Daum C."/>
            <person name="Ng V."/>
            <person name="Clum A."/>
            <person name="Steindorff A."/>
            <person name="Ohm R."/>
            <person name="Martin F."/>
            <person name="Silar P."/>
            <person name="Natvig D."/>
            <person name="Lalanne C."/>
            <person name="Gautier V."/>
            <person name="Ament-Velasquez S.L."/>
            <person name="Kruys A."/>
            <person name="Hutchinson M.I."/>
            <person name="Powell A.J."/>
            <person name="Barry K."/>
            <person name="Miller A.N."/>
            <person name="Grigoriev I.V."/>
            <person name="Debuchy R."/>
            <person name="Gladieux P."/>
            <person name="Thoren M.H."/>
            <person name="Johannesson H."/>
        </authorList>
    </citation>
    <scope>NUCLEOTIDE SEQUENCE</scope>
    <source>
        <strain evidence="10">PSN324</strain>
    </source>
</reference>
<comment type="caution">
    <text evidence="10">The sequence shown here is derived from an EMBL/GenBank/DDBJ whole genome shotgun (WGS) entry which is preliminary data.</text>
</comment>
<comment type="catalytic activity">
    <reaction evidence="1 7 8">
        <text>Thiol-dependent hydrolysis of ester, thioester, amide, peptide and isopeptide bonds formed by the C-terminal Gly of ubiquitin (a 76-residue protein attached to proteins as an intracellular targeting signal).</text>
        <dbReference type="EC" id="3.4.19.12"/>
    </reaction>
</comment>
<protein>
    <recommendedName>
        <fullName evidence="8">Ubiquitin carboxyl-terminal hydrolase</fullName>
        <ecNumber evidence="8">3.4.19.12</ecNumber>
    </recommendedName>
</protein>
<dbReference type="InterPro" id="IPR036959">
    <property type="entry name" value="Peptidase_C12_UCH_sf"/>
</dbReference>
<keyword evidence="6 7" id="KW-0788">Thiol protease</keyword>
<dbReference type="GO" id="GO:0016579">
    <property type="term" value="P:protein deubiquitination"/>
    <property type="evidence" value="ECO:0007669"/>
    <property type="project" value="TreeGrafter"/>
</dbReference>
<dbReference type="EC" id="3.4.19.12" evidence="8"/>
<evidence type="ECO:0000256" key="1">
    <source>
        <dbReference type="ARBA" id="ARBA00000707"/>
    </source>
</evidence>